<feature type="region of interest" description="Disordered" evidence="1">
    <location>
        <begin position="60"/>
        <end position="79"/>
    </location>
</feature>
<protein>
    <recommendedName>
        <fullName evidence="4">ABC-type transport system involved in multi-copper enzyme maturation, permease component</fullName>
    </recommendedName>
</protein>
<keyword evidence="2" id="KW-1133">Transmembrane helix</keyword>
<feature type="transmembrane region" description="Helical" evidence="2">
    <location>
        <begin position="278"/>
        <end position="297"/>
    </location>
</feature>
<evidence type="ECO:0008006" key="4">
    <source>
        <dbReference type="Google" id="ProtNLM"/>
    </source>
</evidence>
<feature type="transmembrane region" description="Helical" evidence="2">
    <location>
        <begin position="820"/>
        <end position="840"/>
    </location>
</feature>
<feature type="region of interest" description="Disordered" evidence="1">
    <location>
        <begin position="88"/>
        <end position="162"/>
    </location>
</feature>
<feature type="transmembrane region" description="Helical" evidence="2">
    <location>
        <begin position="778"/>
        <end position="800"/>
    </location>
</feature>
<feature type="transmembrane region" description="Helical" evidence="2">
    <location>
        <begin position="304"/>
        <end position="321"/>
    </location>
</feature>
<feature type="compositionally biased region" description="Pro residues" evidence="1">
    <location>
        <begin position="131"/>
        <end position="141"/>
    </location>
</feature>
<keyword evidence="2" id="KW-0472">Membrane</keyword>
<feature type="compositionally biased region" description="Polar residues" evidence="1">
    <location>
        <begin position="29"/>
        <end position="41"/>
    </location>
</feature>
<feature type="transmembrane region" description="Helical" evidence="2">
    <location>
        <begin position="453"/>
        <end position="479"/>
    </location>
</feature>
<accession>E7C4N9</accession>
<dbReference type="AlphaFoldDB" id="E7C4N9"/>
<dbReference type="PANTHER" id="PTHR43471">
    <property type="entry name" value="ABC TRANSPORTER PERMEASE"/>
    <property type="match status" value="1"/>
</dbReference>
<keyword evidence="2" id="KW-0812">Transmembrane</keyword>
<dbReference type="PANTHER" id="PTHR43471:SF10">
    <property type="entry name" value="SLL1107 PROTEIN"/>
    <property type="match status" value="1"/>
</dbReference>
<dbReference type="GO" id="GO:0005886">
    <property type="term" value="C:plasma membrane"/>
    <property type="evidence" value="ECO:0007669"/>
    <property type="project" value="UniProtKB-SubCell"/>
</dbReference>
<feature type="transmembrane region" description="Helical" evidence="2">
    <location>
        <begin position="413"/>
        <end position="432"/>
    </location>
</feature>
<sequence>MYPTTIETDALDEETLAEIDEVVRRRSGGTKSVRSVSSPRQTLEQKFLTIVESARAERLETAGATHGGETASFLKASEPEGEDLISRLTNEDEPKAAPSASERRASEAKSREAEDADAASSVIDDLVAGAPPKPPAAPKAQPPQTDKAGTRQPEADSPLQGCGRVDHRLAARGRAGGWQAVNLRARLAAANRVQRSRPFKIIASVLIVLAAVAVFTTYVVLQTAPVGLDETARASEQLTVSPDEELAPDQVRARETVRSALQASERAVDLVLQQQSDWQSVGFGVLVVTALALTVVWLGLGLTYLGLLGFAAVVGFPLALYEPTAGAGHLLLGITALTASFTALLQLVRMLLGHAGPVCSIARVVLDEAVRMKISLVFIVVLLVGLAALPNALDADQPLRYRVQSFMSFSTGLSFWTIAVLTLLFAAATVAFEQRDKTIWQTITKPVSAWKYILGKWLGVCALNAILLAVCASGIFLFVEYLRGQPALGEREAFTSYAGGEGDLTEDRWVLETQVLSSRVTVVNEVPFTKNSPEFRAGVEQFIQARQDLDDQFGTTPGERAKIADDLYKDAITRYRSIEPGNREQYVFKGLGKARDSDELLLFRHRIDAGSNRPDEFYDVTFLFSDGSRLIQRMGLGFFHSSTVYPTAVYRVTDEDLARVRDDPEMERELRSIDGAVVLEVVNANIATGEVNPDTITFPPGGLEFSYRVGSYRLNFVRAMVVLWCKLAFLSILAIWAATFLSFPVACLVSFGALLAAEGSGFLRTSVETFATTDDKGNVQAFNLVASVVTRLVSGAFSLYGDLKPTKRLVQGELIPLGSVIVGGVFIAIASGAFYLLAVITMRRRELAIYSGR</sequence>
<feature type="transmembrane region" description="Helical" evidence="2">
    <location>
        <begin position="373"/>
        <end position="393"/>
    </location>
</feature>
<feature type="transmembrane region" description="Helical" evidence="2">
    <location>
        <begin position="201"/>
        <end position="221"/>
    </location>
</feature>
<evidence type="ECO:0000313" key="3">
    <source>
        <dbReference type="EMBL" id="ADI22413.1"/>
    </source>
</evidence>
<name>E7C4N9_9BACT</name>
<feature type="transmembrane region" description="Helical" evidence="2">
    <location>
        <begin position="327"/>
        <end position="352"/>
    </location>
</feature>
<evidence type="ECO:0000256" key="1">
    <source>
        <dbReference type="SAM" id="MobiDB-lite"/>
    </source>
</evidence>
<reference evidence="3" key="1">
    <citation type="submission" date="2010-01" db="EMBL/GenBank/DDBJ databases">
        <title>Genome fragments of uncultured bacteria from the North Pacific subtropical Gyre.</title>
        <authorList>
            <person name="Pham V.D."/>
            <person name="Delong E.F."/>
        </authorList>
    </citation>
    <scope>NUCLEOTIDE SEQUENCE</scope>
</reference>
<dbReference type="EMBL" id="GU567984">
    <property type="protein sequence ID" value="ADI22413.1"/>
    <property type="molecule type" value="Genomic_DNA"/>
</dbReference>
<feature type="compositionally biased region" description="Basic and acidic residues" evidence="1">
    <location>
        <begin position="89"/>
        <end position="113"/>
    </location>
</feature>
<evidence type="ECO:0000256" key="2">
    <source>
        <dbReference type="SAM" id="Phobius"/>
    </source>
</evidence>
<organism evidence="3">
    <name type="scientific">uncultured Planctomycetales bacterium HF0500_02G17</name>
    <dbReference type="NCBI Taxonomy" id="723608"/>
    <lineage>
        <taxon>Bacteria</taxon>
        <taxon>Pseudomonadati</taxon>
        <taxon>Planctomycetota</taxon>
        <taxon>Planctomycetia</taxon>
        <taxon>Planctomycetales</taxon>
        <taxon>environmental samples</taxon>
    </lineage>
</organism>
<dbReference type="GO" id="GO:0140359">
    <property type="term" value="F:ABC-type transporter activity"/>
    <property type="evidence" value="ECO:0007669"/>
    <property type="project" value="InterPro"/>
</dbReference>
<feature type="region of interest" description="Disordered" evidence="1">
    <location>
        <begin position="22"/>
        <end position="41"/>
    </location>
</feature>
<feature type="transmembrane region" description="Helical" evidence="2">
    <location>
        <begin position="727"/>
        <end position="757"/>
    </location>
</feature>
<proteinExistence type="predicted"/>